<organism evidence="1 2">
    <name type="scientific">Candidatus Berkelbacteria bacterium RBG_13_40_8</name>
    <dbReference type="NCBI Taxonomy" id="1797467"/>
    <lineage>
        <taxon>Bacteria</taxon>
        <taxon>Candidatus Berkelbacteria</taxon>
    </lineage>
</organism>
<name>A0A1F5DMV3_9BACT</name>
<evidence type="ECO:0000313" key="1">
    <source>
        <dbReference type="EMBL" id="OGD56462.1"/>
    </source>
</evidence>
<proteinExistence type="predicted"/>
<comment type="caution">
    <text evidence="1">The sequence shown here is derived from an EMBL/GenBank/DDBJ whole genome shotgun (WGS) entry which is preliminary data.</text>
</comment>
<dbReference type="PANTHER" id="PTHR39189:SF1">
    <property type="entry name" value="UPF0173 METAL-DEPENDENT HYDROLASE YTKL"/>
    <property type="match status" value="1"/>
</dbReference>
<protein>
    <recommendedName>
        <fullName evidence="3">Zn-dependent hydrolase</fullName>
    </recommendedName>
</protein>
<dbReference type="Pfam" id="PF13483">
    <property type="entry name" value="Lactamase_B_3"/>
    <property type="match status" value="1"/>
</dbReference>
<reference evidence="1 2" key="1">
    <citation type="journal article" date="2016" name="Nat. Commun.">
        <title>Thousands of microbial genomes shed light on interconnected biogeochemical processes in an aquifer system.</title>
        <authorList>
            <person name="Anantharaman K."/>
            <person name="Brown C.T."/>
            <person name="Hug L.A."/>
            <person name="Sharon I."/>
            <person name="Castelle C.J."/>
            <person name="Probst A.J."/>
            <person name="Thomas B.C."/>
            <person name="Singh A."/>
            <person name="Wilkins M.J."/>
            <person name="Karaoz U."/>
            <person name="Brodie E.L."/>
            <person name="Williams K.H."/>
            <person name="Hubbard S.S."/>
            <person name="Banfield J.F."/>
        </authorList>
    </citation>
    <scope>NUCLEOTIDE SEQUENCE [LARGE SCALE GENOMIC DNA]</scope>
</reference>
<gene>
    <name evidence="1" type="ORF">A2V71_03715</name>
</gene>
<dbReference type="Gene3D" id="3.60.15.10">
    <property type="entry name" value="Ribonuclease Z/Hydroxyacylglutathione hydrolase-like"/>
    <property type="match status" value="1"/>
</dbReference>
<dbReference type="PANTHER" id="PTHR39189">
    <property type="entry name" value="UPF0173 METAL-DEPENDENT HYDROLASE YTKL"/>
    <property type="match status" value="1"/>
</dbReference>
<dbReference type="AlphaFoldDB" id="A0A1F5DMV3"/>
<dbReference type="InterPro" id="IPR036866">
    <property type="entry name" value="RibonucZ/Hydroxyglut_hydro"/>
</dbReference>
<accession>A0A1F5DMV3</accession>
<dbReference type="EMBL" id="MEZT01000020">
    <property type="protein sequence ID" value="OGD56462.1"/>
    <property type="molecule type" value="Genomic_DNA"/>
</dbReference>
<sequence length="158" mass="17172">MTIQWHGDENFNLKTKINQVQIGQKIKLGELEITSPGEYEVGGTQIEVIDGIIGVFAEGMSIGHMKKGRVLSDEDLEKLNGIDILLIGVGGGEFTENKTALEVINQIEPSLVIPMHNGNVGDFAKEEGINSEGQDELKISKAELPADARQVVVLNAHR</sequence>
<evidence type="ECO:0000313" key="2">
    <source>
        <dbReference type="Proteomes" id="UP000178764"/>
    </source>
</evidence>
<evidence type="ECO:0008006" key="3">
    <source>
        <dbReference type="Google" id="ProtNLM"/>
    </source>
</evidence>
<dbReference type="Proteomes" id="UP000178764">
    <property type="component" value="Unassembled WGS sequence"/>
</dbReference>